<evidence type="ECO:0000256" key="1">
    <source>
        <dbReference type="SAM" id="MobiDB-lite"/>
    </source>
</evidence>
<reference evidence="2" key="1">
    <citation type="journal article" date="2023" name="G3 (Bethesda)">
        <title>Whole genome assembly and annotation of the endangered Caribbean coral Acropora cervicornis.</title>
        <authorList>
            <person name="Selwyn J.D."/>
            <person name="Vollmer S.V."/>
        </authorList>
    </citation>
    <scope>NUCLEOTIDE SEQUENCE</scope>
    <source>
        <strain evidence="2">K2</strain>
    </source>
</reference>
<proteinExistence type="predicted"/>
<feature type="region of interest" description="Disordered" evidence="1">
    <location>
        <begin position="1"/>
        <end position="37"/>
    </location>
</feature>
<feature type="compositionally biased region" description="Basic and acidic residues" evidence="1">
    <location>
        <begin position="132"/>
        <end position="161"/>
    </location>
</feature>
<dbReference type="EMBL" id="JARQWQ010000007">
    <property type="protein sequence ID" value="KAK2570978.1"/>
    <property type="molecule type" value="Genomic_DNA"/>
</dbReference>
<feature type="compositionally biased region" description="Basic and acidic residues" evidence="1">
    <location>
        <begin position="1"/>
        <end position="11"/>
    </location>
</feature>
<comment type="caution">
    <text evidence="2">The sequence shown here is derived from an EMBL/GenBank/DDBJ whole genome shotgun (WGS) entry which is preliminary data.</text>
</comment>
<evidence type="ECO:0000313" key="2">
    <source>
        <dbReference type="EMBL" id="KAK2570978.1"/>
    </source>
</evidence>
<sequence length="168" mass="19437">MNVNEDVKTQRSDQQLPSASTEASYDSCSLHRSGTNDMENISATTENKQQVKNVGEKEEKEQVIKDKDFIIEHLYEKRERLSEWVGDLEGVLNKREQDLRFAKEELKNGKTSVSRLQNEVEKGQEKNSLLRSDLRGLRSELQDAQAERNTSEQQLNEKEVNFRVLQPN</sequence>
<protein>
    <submittedName>
        <fullName evidence="2">Uncharacterized protein</fullName>
    </submittedName>
</protein>
<accession>A0AAD9VDW9</accession>
<feature type="region of interest" description="Disordered" evidence="1">
    <location>
        <begin position="113"/>
        <end position="168"/>
    </location>
</feature>
<gene>
    <name evidence="2" type="ORF">P5673_004709</name>
</gene>
<keyword evidence="3" id="KW-1185">Reference proteome</keyword>
<dbReference type="Proteomes" id="UP001249851">
    <property type="component" value="Unassembled WGS sequence"/>
</dbReference>
<name>A0AAD9VDW9_ACRCE</name>
<reference evidence="2" key="2">
    <citation type="journal article" date="2023" name="Science">
        <title>Genomic signatures of disease resistance in endangered staghorn corals.</title>
        <authorList>
            <person name="Vollmer S.V."/>
            <person name="Selwyn J.D."/>
            <person name="Despard B.A."/>
            <person name="Roesel C.L."/>
        </authorList>
    </citation>
    <scope>NUCLEOTIDE SEQUENCE</scope>
    <source>
        <strain evidence="2">K2</strain>
    </source>
</reference>
<dbReference type="AlphaFoldDB" id="A0AAD9VDW9"/>
<organism evidence="2 3">
    <name type="scientific">Acropora cervicornis</name>
    <name type="common">Staghorn coral</name>
    <dbReference type="NCBI Taxonomy" id="6130"/>
    <lineage>
        <taxon>Eukaryota</taxon>
        <taxon>Metazoa</taxon>
        <taxon>Cnidaria</taxon>
        <taxon>Anthozoa</taxon>
        <taxon>Hexacorallia</taxon>
        <taxon>Scleractinia</taxon>
        <taxon>Astrocoeniina</taxon>
        <taxon>Acroporidae</taxon>
        <taxon>Acropora</taxon>
    </lineage>
</organism>
<feature type="compositionally biased region" description="Polar residues" evidence="1">
    <location>
        <begin position="12"/>
        <end position="37"/>
    </location>
</feature>
<evidence type="ECO:0000313" key="3">
    <source>
        <dbReference type="Proteomes" id="UP001249851"/>
    </source>
</evidence>